<dbReference type="OrthoDB" id="965885at2"/>
<evidence type="ECO:0008006" key="4">
    <source>
        <dbReference type="Google" id="ProtNLM"/>
    </source>
</evidence>
<accession>A0A0P7BPV5</accession>
<organism evidence="2 3">
    <name type="scientific">Jiulongibacter sediminis</name>
    <dbReference type="NCBI Taxonomy" id="1605367"/>
    <lineage>
        <taxon>Bacteria</taxon>
        <taxon>Pseudomonadati</taxon>
        <taxon>Bacteroidota</taxon>
        <taxon>Cytophagia</taxon>
        <taxon>Cytophagales</taxon>
        <taxon>Leadbetterellaceae</taxon>
        <taxon>Jiulongibacter</taxon>
    </lineage>
</organism>
<sequence>MKRLGFLFLLAGVVALSSCDYQKNNTIKQKDVNAGSERIYGDGPDAPARQLKQQYEASPEDAARPTAIKEKLYGN</sequence>
<evidence type="ECO:0000313" key="3">
    <source>
        <dbReference type="Proteomes" id="UP000050454"/>
    </source>
</evidence>
<protein>
    <recommendedName>
        <fullName evidence="4">Lipoprotein</fullName>
    </recommendedName>
</protein>
<comment type="caution">
    <text evidence="2">The sequence shown here is derived from an EMBL/GenBank/DDBJ whole genome shotgun (WGS) entry which is preliminary data.</text>
</comment>
<proteinExistence type="predicted"/>
<name>A0A0P7BPV5_9BACT</name>
<dbReference type="Proteomes" id="UP000050454">
    <property type="component" value="Unassembled WGS sequence"/>
</dbReference>
<dbReference type="PROSITE" id="PS51257">
    <property type="entry name" value="PROKAR_LIPOPROTEIN"/>
    <property type="match status" value="1"/>
</dbReference>
<reference evidence="2 3" key="1">
    <citation type="submission" date="2015-07" db="EMBL/GenBank/DDBJ databases">
        <title>The draft genome sequence of Leadbetterella sp. JN14-9.</title>
        <authorList>
            <person name="Liu Y."/>
            <person name="Du J."/>
            <person name="Shao Z."/>
        </authorList>
    </citation>
    <scope>NUCLEOTIDE SEQUENCE [LARGE SCALE GENOMIC DNA]</scope>
    <source>
        <strain evidence="2 3">JN14-9</strain>
    </source>
</reference>
<keyword evidence="3" id="KW-1185">Reference proteome</keyword>
<dbReference type="STRING" id="1605367.AFM12_15825"/>
<dbReference type="AlphaFoldDB" id="A0A0P7BPV5"/>
<evidence type="ECO:0000313" key="2">
    <source>
        <dbReference type="EMBL" id="KPM47265.1"/>
    </source>
</evidence>
<dbReference type="RefSeq" id="WP_055150078.1">
    <property type="nucleotide sequence ID" value="NZ_CAKZPM010000022.1"/>
</dbReference>
<gene>
    <name evidence="2" type="ORF">AFM12_15825</name>
</gene>
<evidence type="ECO:0000256" key="1">
    <source>
        <dbReference type="SAM" id="MobiDB-lite"/>
    </source>
</evidence>
<feature type="region of interest" description="Disordered" evidence="1">
    <location>
        <begin position="52"/>
        <end position="75"/>
    </location>
</feature>
<feature type="compositionally biased region" description="Basic and acidic residues" evidence="1">
    <location>
        <begin position="61"/>
        <end position="75"/>
    </location>
</feature>
<dbReference type="EMBL" id="LGTQ01000012">
    <property type="protein sequence ID" value="KPM47265.1"/>
    <property type="molecule type" value="Genomic_DNA"/>
</dbReference>